<dbReference type="HOGENOM" id="CLU_2199812_0_0_1"/>
<dbReference type="EMBL" id="DS688611">
    <property type="protein sequence ID" value="EEC04547.1"/>
    <property type="molecule type" value="Genomic_DNA"/>
</dbReference>
<evidence type="ECO:0000313" key="1">
    <source>
        <dbReference type="EMBL" id="EEC04547.1"/>
    </source>
</evidence>
<dbReference type="AlphaFoldDB" id="B7PD75"/>
<accession>B7PD75</accession>
<reference evidence="1 3" key="1">
    <citation type="submission" date="2008-03" db="EMBL/GenBank/DDBJ databases">
        <title>Annotation of Ixodes scapularis.</title>
        <authorList>
            <consortium name="Ixodes scapularis Genome Project Consortium"/>
            <person name="Caler E."/>
            <person name="Hannick L.I."/>
            <person name="Bidwell S."/>
            <person name="Joardar V."/>
            <person name="Thiagarajan M."/>
            <person name="Amedeo P."/>
            <person name="Galinsky K.J."/>
            <person name="Schobel S."/>
            <person name="Inman J."/>
            <person name="Hostetler J."/>
            <person name="Miller J."/>
            <person name="Hammond M."/>
            <person name="Megy K."/>
            <person name="Lawson D."/>
            <person name="Kodira C."/>
            <person name="Sutton G."/>
            <person name="Meyer J."/>
            <person name="Hill C.A."/>
            <person name="Birren B."/>
            <person name="Nene V."/>
            <person name="Collins F."/>
            <person name="Alarcon-Chaidez F."/>
            <person name="Wikel S."/>
            <person name="Strausberg R."/>
        </authorList>
    </citation>
    <scope>NUCLEOTIDE SEQUENCE [LARGE SCALE GENOMIC DNA]</scope>
    <source>
        <strain evidence="3">Wikel</strain>
        <strain evidence="1">Wikel colony</strain>
    </source>
</reference>
<name>B7PD75_IXOSC</name>
<evidence type="ECO:0000313" key="3">
    <source>
        <dbReference type="Proteomes" id="UP000001555"/>
    </source>
</evidence>
<reference evidence="2" key="2">
    <citation type="submission" date="2020-05" db="UniProtKB">
        <authorList>
            <consortium name="EnsemblMetazoa"/>
        </authorList>
    </citation>
    <scope>IDENTIFICATION</scope>
    <source>
        <strain evidence="2">wikel</strain>
    </source>
</reference>
<evidence type="ECO:0000313" key="2">
    <source>
        <dbReference type="EnsemblMetazoa" id="ISCW002155-PA"/>
    </source>
</evidence>
<dbReference type="EMBL" id="ABJB011001000">
    <property type="status" value="NOT_ANNOTATED_CDS"/>
    <property type="molecule type" value="Genomic_DNA"/>
</dbReference>
<proteinExistence type="predicted"/>
<dbReference type="InParanoid" id="B7PD75"/>
<dbReference type="VEuPathDB" id="VectorBase:ISCI002155"/>
<dbReference type="Proteomes" id="UP000001555">
    <property type="component" value="Unassembled WGS sequence"/>
</dbReference>
<protein>
    <submittedName>
        <fullName evidence="1 2">Uncharacterized protein</fullName>
    </submittedName>
</protein>
<keyword evidence="3" id="KW-1185">Reference proteome</keyword>
<sequence length="108" mass="11997">MLIKICISSSPWQFSSLRFEQNLRLRLLTARRCGNLISFRESCREPVVTACCSSDYSVAEFAGVAICPLKENGCPIVATDFSAVTEFLRESWEGRHIGDIQGILSVPP</sequence>
<organism>
    <name type="scientific">Ixodes scapularis</name>
    <name type="common">Black-legged tick</name>
    <name type="synonym">Deer tick</name>
    <dbReference type="NCBI Taxonomy" id="6945"/>
    <lineage>
        <taxon>Eukaryota</taxon>
        <taxon>Metazoa</taxon>
        <taxon>Ecdysozoa</taxon>
        <taxon>Arthropoda</taxon>
        <taxon>Chelicerata</taxon>
        <taxon>Arachnida</taxon>
        <taxon>Acari</taxon>
        <taxon>Parasitiformes</taxon>
        <taxon>Ixodida</taxon>
        <taxon>Ixodoidea</taxon>
        <taxon>Ixodidae</taxon>
        <taxon>Ixodinae</taxon>
        <taxon>Ixodes</taxon>
    </lineage>
</organism>
<dbReference type="EnsemblMetazoa" id="ISCW002155-RA">
    <property type="protein sequence ID" value="ISCW002155-PA"/>
    <property type="gene ID" value="ISCW002155"/>
</dbReference>
<gene>
    <name evidence="1" type="ORF">IscW_ISCW002155</name>
</gene>
<dbReference type="VEuPathDB" id="VectorBase:ISCW002155"/>
<dbReference type="PaxDb" id="6945-B7PD75"/>